<feature type="transmembrane region" description="Helical" evidence="5">
    <location>
        <begin position="195"/>
        <end position="214"/>
    </location>
</feature>
<reference evidence="6 7" key="1">
    <citation type="journal article" date="2018" name="Nat. Ecol. Evol.">
        <title>Pezizomycetes genomes reveal the molecular basis of ectomycorrhizal truffle lifestyle.</title>
        <authorList>
            <person name="Murat C."/>
            <person name="Payen T."/>
            <person name="Noel B."/>
            <person name="Kuo A."/>
            <person name="Morin E."/>
            <person name="Chen J."/>
            <person name="Kohler A."/>
            <person name="Krizsan K."/>
            <person name="Balestrini R."/>
            <person name="Da Silva C."/>
            <person name="Montanini B."/>
            <person name="Hainaut M."/>
            <person name="Levati E."/>
            <person name="Barry K.W."/>
            <person name="Belfiori B."/>
            <person name="Cichocki N."/>
            <person name="Clum A."/>
            <person name="Dockter R.B."/>
            <person name="Fauchery L."/>
            <person name="Guy J."/>
            <person name="Iotti M."/>
            <person name="Le Tacon F."/>
            <person name="Lindquist E.A."/>
            <person name="Lipzen A."/>
            <person name="Malagnac F."/>
            <person name="Mello A."/>
            <person name="Molinier V."/>
            <person name="Miyauchi S."/>
            <person name="Poulain J."/>
            <person name="Riccioni C."/>
            <person name="Rubini A."/>
            <person name="Sitrit Y."/>
            <person name="Splivallo R."/>
            <person name="Traeger S."/>
            <person name="Wang M."/>
            <person name="Zifcakova L."/>
            <person name="Wipf D."/>
            <person name="Zambonelli A."/>
            <person name="Paolocci F."/>
            <person name="Nowrousian M."/>
            <person name="Ottonello S."/>
            <person name="Baldrian P."/>
            <person name="Spatafora J.W."/>
            <person name="Henrissat B."/>
            <person name="Nagy L.G."/>
            <person name="Aury J.M."/>
            <person name="Wincker P."/>
            <person name="Grigoriev I.V."/>
            <person name="Bonfante P."/>
            <person name="Martin F.M."/>
        </authorList>
    </citation>
    <scope>NUCLEOTIDE SEQUENCE [LARGE SCALE GENOMIC DNA]</scope>
    <source>
        <strain evidence="6 7">RN42</strain>
    </source>
</reference>
<accession>A0A3N4IS09</accession>
<dbReference type="EMBL" id="ML119647">
    <property type="protein sequence ID" value="RPA87001.1"/>
    <property type="molecule type" value="Genomic_DNA"/>
</dbReference>
<dbReference type="PANTHER" id="PTHR28263">
    <property type="entry name" value="GOLGI TO ER TRAFFIC PROTEIN 2"/>
    <property type="match status" value="1"/>
</dbReference>
<protein>
    <recommendedName>
        <fullName evidence="8">GET complex, subunit GET2</fullName>
    </recommendedName>
</protein>
<gene>
    <name evidence="6" type="ORF">BJ508DRAFT_410587</name>
</gene>
<dbReference type="Proteomes" id="UP000275078">
    <property type="component" value="Unassembled WGS sequence"/>
</dbReference>
<evidence type="ECO:0000256" key="2">
    <source>
        <dbReference type="ARBA" id="ARBA00022989"/>
    </source>
</evidence>
<dbReference type="STRING" id="1160509.A0A3N4IS09"/>
<evidence type="ECO:0000256" key="3">
    <source>
        <dbReference type="ARBA" id="ARBA00023136"/>
    </source>
</evidence>
<evidence type="ECO:0000256" key="1">
    <source>
        <dbReference type="ARBA" id="ARBA00022692"/>
    </source>
</evidence>
<organism evidence="6 7">
    <name type="scientific">Ascobolus immersus RN42</name>
    <dbReference type="NCBI Taxonomy" id="1160509"/>
    <lineage>
        <taxon>Eukaryota</taxon>
        <taxon>Fungi</taxon>
        <taxon>Dikarya</taxon>
        <taxon>Ascomycota</taxon>
        <taxon>Pezizomycotina</taxon>
        <taxon>Pezizomycetes</taxon>
        <taxon>Pezizales</taxon>
        <taxon>Ascobolaceae</taxon>
        <taxon>Ascobolus</taxon>
    </lineage>
</organism>
<dbReference type="InterPro" id="IPR028143">
    <property type="entry name" value="Get2/sif1"/>
</dbReference>
<evidence type="ECO:0008006" key="8">
    <source>
        <dbReference type="Google" id="ProtNLM"/>
    </source>
</evidence>
<name>A0A3N4IS09_ASCIM</name>
<evidence type="ECO:0000313" key="6">
    <source>
        <dbReference type="EMBL" id="RPA87001.1"/>
    </source>
</evidence>
<keyword evidence="3 5" id="KW-0472">Membrane</keyword>
<dbReference type="PANTHER" id="PTHR28263:SF1">
    <property type="entry name" value="GOLGI TO ER TRAFFIC PROTEIN 2"/>
    <property type="match status" value="1"/>
</dbReference>
<evidence type="ECO:0000256" key="4">
    <source>
        <dbReference type="SAM" id="MobiDB-lite"/>
    </source>
</evidence>
<keyword evidence="7" id="KW-1185">Reference proteome</keyword>
<evidence type="ECO:0000256" key="5">
    <source>
        <dbReference type="SAM" id="Phobius"/>
    </source>
</evidence>
<feature type="transmembrane region" description="Helical" evidence="5">
    <location>
        <begin position="285"/>
        <end position="307"/>
    </location>
</feature>
<feature type="compositionally biased region" description="Polar residues" evidence="4">
    <location>
        <begin position="28"/>
        <end position="39"/>
    </location>
</feature>
<feature type="compositionally biased region" description="Basic and acidic residues" evidence="4">
    <location>
        <begin position="67"/>
        <end position="82"/>
    </location>
</feature>
<feature type="compositionally biased region" description="Basic and acidic residues" evidence="4">
    <location>
        <begin position="1"/>
        <end position="13"/>
    </location>
</feature>
<dbReference type="Pfam" id="PF08690">
    <property type="entry name" value="GET2"/>
    <property type="match status" value="1"/>
</dbReference>
<keyword evidence="2 5" id="KW-1133">Transmembrane helix</keyword>
<sequence>MSEESKAQKEARLRRERRQAKIKADSGSRLNKITGTQGSFRDHELDAAAGASPSPLRSVSPLPASVQHHDDPPEVDISEHHYYPTKPATSQFTPPVGQASMMDPFGGQDADIRQMMMEHPLFRNMPRDGAAPPFADVPGVGATPGAEGMAQDPMLEMMQKLMGGANGGIPGLGMGAPPGQVVAPKSAGWDLMWKLLHMAAMVFLTLYVVGGSHWTGVAEERLKPREKQGGQDLFYYFAGTQLALQSGRFLLEKGRLQGGGWMAFLASNLPQPWGTYLETAARYSIIWTTIVRDGLVMIFTLGIVSWWNSVYA</sequence>
<dbReference type="AlphaFoldDB" id="A0A3N4IS09"/>
<dbReference type="GO" id="GO:0006890">
    <property type="term" value="P:retrograde vesicle-mediated transport, Golgi to endoplasmic reticulum"/>
    <property type="evidence" value="ECO:0007669"/>
    <property type="project" value="TreeGrafter"/>
</dbReference>
<dbReference type="OrthoDB" id="5393181at2759"/>
<evidence type="ECO:0000313" key="7">
    <source>
        <dbReference type="Proteomes" id="UP000275078"/>
    </source>
</evidence>
<proteinExistence type="predicted"/>
<keyword evidence="1 5" id="KW-0812">Transmembrane</keyword>
<feature type="compositionally biased region" description="Low complexity" evidence="4">
    <location>
        <begin position="51"/>
        <end position="66"/>
    </location>
</feature>
<feature type="region of interest" description="Disordered" evidence="4">
    <location>
        <begin position="1"/>
        <end position="92"/>
    </location>
</feature>